<name>A0A7W9TR73_CASDE</name>
<dbReference type="InterPro" id="IPR027417">
    <property type="entry name" value="P-loop_NTPase"/>
</dbReference>
<organism evidence="7 8">
    <name type="scientific">Castellaniella defragrans</name>
    <name type="common">Alcaligenes defragrans</name>
    <dbReference type="NCBI Taxonomy" id="75697"/>
    <lineage>
        <taxon>Bacteria</taxon>
        <taxon>Pseudomonadati</taxon>
        <taxon>Pseudomonadota</taxon>
        <taxon>Betaproteobacteria</taxon>
        <taxon>Burkholderiales</taxon>
        <taxon>Alcaligenaceae</taxon>
        <taxon>Castellaniella</taxon>
    </lineage>
</organism>
<feature type="domain" description="ABC transporter" evidence="6">
    <location>
        <begin position="29"/>
        <end position="151"/>
    </location>
</feature>
<dbReference type="EMBL" id="JACHIB010000013">
    <property type="protein sequence ID" value="MBB6084252.1"/>
    <property type="molecule type" value="Genomic_DNA"/>
</dbReference>
<dbReference type="InterPro" id="IPR003439">
    <property type="entry name" value="ABC_transporter-like_ATP-bd"/>
</dbReference>
<dbReference type="Pfam" id="PF00005">
    <property type="entry name" value="ABC_tran"/>
    <property type="match status" value="1"/>
</dbReference>
<evidence type="ECO:0000313" key="8">
    <source>
        <dbReference type="Proteomes" id="UP000541136"/>
    </source>
</evidence>
<evidence type="ECO:0000256" key="4">
    <source>
        <dbReference type="ARBA" id="ARBA00022741"/>
    </source>
</evidence>
<evidence type="ECO:0000256" key="5">
    <source>
        <dbReference type="ARBA" id="ARBA00022840"/>
    </source>
</evidence>
<reference evidence="7 8" key="1">
    <citation type="submission" date="2020-08" db="EMBL/GenBank/DDBJ databases">
        <title>Genomic Encyclopedia of Type Strains, Phase IV (KMG-IV): sequencing the most valuable type-strain genomes for metagenomic binning, comparative biology and taxonomic classification.</title>
        <authorList>
            <person name="Goeker M."/>
        </authorList>
    </citation>
    <scope>NUCLEOTIDE SEQUENCE [LARGE SCALE GENOMIC DNA]</scope>
    <source>
        <strain evidence="7 8">DSM 12141</strain>
    </source>
</reference>
<protein>
    <submittedName>
        <fullName evidence="7">ABC-type multidrug transport system ATPase subunit</fullName>
    </submittedName>
</protein>
<accession>A0A7W9TR73</accession>
<evidence type="ECO:0000256" key="1">
    <source>
        <dbReference type="ARBA" id="ARBA00005417"/>
    </source>
</evidence>
<dbReference type="SUPFAM" id="SSF52540">
    <property type="entry name" value="P-loop containing nucleoside triphosphate hydrolases"/>
    <property type="match status" value="1"/>
</dbReference>
<keyword evidence="5" id="KW-0067">ATP-binding</keyword>
<evidence type="ECO:0000256" key="2">
    <source>
        <dbReference type="ARBA" id="ARBA00022448"/>
    </source>
</evidence>
<keyword evidence="2" id="KW-0813">Transport</keyword>
<sequence>MSDSGATVLAAALRKTFEAPGGGPLHAVDEVSLRVRPGELTALVGPDGAGKTTLMRMMAGLLKPDAGTLRVLGIDVAKDLKAVQDRISCMPQRFGLYEDLSVQENLDLYVDLHGVPREVRRERFARMLEMTDMARFTGRPAGKLSGGMKQKCVGGAWLRLSRRSSDLFGACPSM</sequence>
<evidence type="ECO:0000256" key="3">
    <source>
        <dbReference type="ARBA" id="ARBA00022458"/>
    </source>
</evidence>
<gene>
    <name evidence="7" type="ORF">HNR28_002297</name>
</gene>
<dbReference type="Gene3D" id="3.40.50.300">
    <property type="entry name" value="P-loop containing nucleotide triphosphate hydrolases"/>
    <property type="match status" value="1"/>
</dbReference>
<comment type="similarity">
    <text evidence="1">Belongs to the ABC transporter superfamily.</text>
</comment>
<dbReference type="Proteomes" id="UP000541136">
    <property type="component" value="Unassembled WGS sequence"/>
</dbReference>
<dbReference type="InterPro" id="IPR050763">
    <property type="entry name" value="ABC_transporter_ATP-binding"/>
</dbReference>
<dbReference type="GO" id="GO:0005524">
    <property type="term" value="F:ATP binding"/>
    <property type="evidence" value="ECO:0007669"/>
    <property type="project" value="UniProtKB-KW"/>
</dbReference>
<dbReference type="AlphaFoldDB" id="A0A7W9TR73"/>
<comment type="caution">
    <text evidence="7">The sequence shown here is derived from an EMBL/GenBank/DDBJ whole genome shotgun (WGS) entry which is preliminary data.</text>
</comment>
<proteinExistence type="inferred from homology"/>
<keyword evidence="4" id="KW-0547">Nucleotide-binding</keyword>
<dbReference type="PANTHER" id="PTHR42711:SF5">
    <property type="entry name" value="ABC TRANSPORTER ATP-BINDING PROTEIN NATA"/>
    <property type="match status" value="1"/>
</dbReference>
<keyword evidence="3" id="KW-0536">Nodulation</keyword>
<evidence type="ECO:0000313" key="7">
    <source>
        <dbReference type="EMBL" id="MBB6084252.1"/>
    </source>
</evidence>
<dbReference type="GO" id="GO:0016887">
    <property type="term" value="F:ATP hydrolysis activity"/>
    <property type="evidence" value="ECO:0007669"/>
    <property type="project" value="InterPro"/>
</dbReference>
<dbReference type="PANTHER" id="PTHR42711">
    <property type="entry name" value="ABC TRANSPORTER ATP-BINDING PROTEIN"/>
    <property type="match status" value="1"/>
</dbReference>
<evidence type="ECO:0000259" key="6">
    <source>
        <dbReference type="Pfam" id="PF00005"/>
    </source>
</evidence>